<keyword evidence="1" id="KW-0472">Membrane</keyword>
<feature type="transmembrane region" description="Helical" evidence="1">
    <location>
        <begin position="112"/>
        <end position="130"/>
    </location>
</feature>
<reference evidence="2 3" key="1">
    <citation type="submission" date="2016-07" db="EMBL/GenBank/DDBJ databases">
        <title>Caryophanon latum genome sequencing.</title>
        <authorList>
            <person name="Verma A."/>
            <person name="Pal Y."/>
            <person name="Krishnamurthi S."/>
        </authorList>
    </citation>
    <scope>NUCLEOTIDE SEQUENCE [LARGE SCALE GENOMIC DNA]</scope>
    <source>
        <strain evidence="2 3">DSM 14151</strain>
    </source>
</reference>
<protein>
    <recommendedName>
        <fullName evidence="4">DUF3267 domain-containing protein</fullName>
    </recommendedName>
</protein>
<keyword evidence="1" id="KW-0812">Transmembrane</keyword>
<evidence type="ECO:0000313" key="3">
    <source>
        <dbReference type="Proteomes" id="UP000093482"/>
    </source>
</evidence>
<keyword evidence="1" id="KW-1133">Transmembrane helix</keyword>
<feature type="transmembrane region" description="Helical" evidence="1">
    <location>
        <begin position="18"/>
        <end position="36"/>
    </location>
</feature>
<feature type="transmembrane region" description="Helical" evidence="1">
    <location>
        <begin position="43"/>
        <end position="65"/>
    </location>
</feature>
<dbReference type="InterPro" id="IPR021683">
    <property type="entry name" value="DUF3267"/>
</dbReference>
<sequence length="193" mass="21852">MSHETISLNIDKLMRQNVIWSIILAVALPLLNYAIQPRMYWDFSFWSIISTFGWFCVAYIFLIVAHEACHLLGFVVYGGVPWSSLSFGTDLEKGLAYATTSQLVENHAMKKALLLPFWLTGVLPTVYGFYVDSYLWILVGAFLMAGAVGDFSMYKALRKFPKHAVVRDDPTEPTLYIYPPGTTNDDITLHDPK</sequence>
<dbReference type="AlphaFoldDB" id="A0A1C0YB49"/>
<dbReference type="Proteomes" id="UP000093482">
    <property type="component" value="Unassembled WGS sequence"/>
</dbReference>
<gene>
    <name evidence="2" type="ORF">A6K76_03285</name>
</gene>
<evidence type="ECO:0008006" key="4">
    <source>
        <dbReference type="Google" id="ProtNLM"/>
    </source>
</evidence>
<dbReference type="OrthoDB" id="9789112at2"/>
<evidence type="ECO:0000256" key="1">
    <source>
        <dbReference type="SAM" id="Phobius"/>
    </source>
</evidence>
<feature type="transmembrane region" description="Helical" evidence="1">
    <location>
        <begin position="136"/>
        <end position="157"/>
    </location>
</feature>
<evidence type="ECO:0000313" key="2">
    <source>
        <dbReference type="EMBL" id="OCS84426.1"/>
    </source>
</evidence>
<comment type="caution">
    <text evidence="2">The sequence shown here is derived from an EMBL/GenBank/DDBJ whole genome shotgun (WGS) entry which is preliminary data.</text>
</comment>
<proteinExistence type="predicted"/>
<name>A0A1C0YB49_9BACL</name>
<keyword evidence="3" id="KW-1185">Reference proteome</keyword>
<dbReference type="EMBL" id="MATO01000078">
    <property type="protein sequence ID" value="OCS84426.1"/>
    <property type="molecule type" value="Genomic_DNA"/>
</dbReference>
<organism evidence="2 3">
    <name type="scientific">Caryophanon latum</name>
    <dbReference type="NCBI Taxonomy" id="33977"/>
    <lineage>
        <taxon>Bacteria</taxon>
        <taxon>Bacillati</taxon>
        <taxon>Bacillota</taxon>
        <taxon>Bacilli</taxon>
        <taxon>Bacillales</taxon>
        <taxon>Caryophanaceae</taxon>
        <taxon>Caryophanon</taxon>
    </lineage>
</organism>
<dbReference type="Pfam" id="PF11667">
    <property type="entry name" value="DUF3267"/>
    <property type="match status" value="1"/>
</dbReference>
<dbReference type="RefSeq" id="WP_066466499.1">
    <property type="nucleotide sequence ID" value="NZ_MATO01000078.1"/>
</dbReference>
<accession>A0A1C0YB49</accession>